<reference evidence="3" key="2">
    <citation type="submission" date="2022-01" db="EMBL/GenBank/DDBJ databases">
        <authorList>
            <person name="Yamashiro T."/>
            <person name="Shiraishi A."/>
            <person name="Satake H."/>
            <person name="Nakayama K."/>
        </authorList>
    </citation>
    <scope>NUCLEOTIDE SEQUENCE</scope>
</reference>
<gene>
    <name evidence="3" type="ORF">Tco_0939500</name>
</gene>
<proteinExistence type="predicted"/>
<organism evidence="3 4">
    <name type="scientific">Tanacetum coccineum</name>
    <dbReference type="NCBI Taxonomy" id="301880"/>
    <lineage>
        <taxon>Eukaryota</taxon>
        <taxon>Viridiplantae</taxon>
        <taxon>Streptophyta</taxon>
        <taxon>Embryophyta</taxon>
        <taxon>Tracheophyta</taxon>
        <taxon>Spermatophyta</taxon>
        <taxon>Magnoliopsida</taxon>
        <taxon>eudicotyledons</taxon>
        <taxon>Gunneridae</taxon>
        <taxon>Pentapetalae</taxon>
        <taxon>asterids</taxon>
        <taxon>campanulids</taxon>
        <taxon>Asterales</taxon>
        <taxon>Asteraceae</taxon>
        <taxon>Asteroideae</taxon>
        <taxon>Anthemideae</taxon>
        <taxon>Anthemidinae</taxon>
        <taxon>Tanacetum</taxon>
    </lineage>
</organism>
<dbReference type="Proteomes" id="UP001151760">
    <property type="component" value="Unassembled WGS sequence"/>
</dbReference>
<feature type="domain" description="Tf2-1-like SH3-like" evidence="2">
    <location>
        <begin position="390"/>
        <end position="454"/>
    </location>
</feature>
<dbReference type="GO" id="GO:0003964">
    <property type="term" value="F:RNA-directed DNA polymerase activity"/>
    <property type="evidence" value="ECO:0007669"/>
    <property type="project" value="UniProtKB-KW"/>
</dbReference>
<dbReference type="Pfam" id="PF24626">
    <property type="entry name" value="SH3_Tf2-1"/>
    <property type="match status" value="1"/>
</dbReference>
<protein>
    <submittedName>
        <fullName evidence="3">Reverse transcriptase domain-containing protein</fullName>
    </submittedName>
</protein>
<dbReference type="Gene3D" id="3.10.10.10">
    <property type="entry name" value="HIV Type 1 Reverse Transcriptase, subunit A, domain 1"/>
    <property type="match status" value="1"/>
</dbReference>
<sequence>MPVELGSFDVIIGMDWLSMYHVVIVCDEKIVRIPYGDEILIKKPKDKSKEKRLEDVPTVRDFPKVFPEDLPGLPPTRQVEFQIDLVPGASPMVRAPYRLALSEMKELSDQLHEISNKGFIRPREKEEVAFQLIKQKLCSAPILAFPKGTENFVVYCDASHKGLGVVLMQKEKVIAYASRQLKIHEKNYTTHDLELGAEENVKEEYLRSMDKEFEAHPDRTLYIEKRSWLPRLGGLRDLIMHESHKSKYSIHPGSDKMYHDLKKIETGTMERLTRLYLKEVVSRHGGSVSIIFDRDSIFTSRFWKSLQKALGTRLDMMIILALKLIHLKHSMDVSVDHQFVGLKLEIANLLVQISSTTEKIIQIKSRIQAARDRQKSYADVRRKPLEFQVGDKVMLKVLSWKGVIRFGKWERLNPRYIGPFKILEKVRTVAYRLEIPQQLSKVHSTFHVSNLKKCLFDESLVIPFDEIQVDDKLHFVEEHVEIMDRGVKRLKQIRIPIVKVRWNSRRGPEFTWEREDHFRTKYPHLFVNTTSETNSN</sequence>
<keyword evidence="3" id="KW-0695">RNA-directed DNA polymerase</keyword>
<evidence type="ECO:0000259" key="1">
    <source>
        <dbReference type="Pfam" id="PF17919"/>
    </source>
</evidence>
<evidence type="ECO:0000313" key="4">
    <source>
        <dbReference type="Proteomes" id="UP001151760"/>
    </source>
</evidence>
<evidence type="ECO:0000313" key="3">
    <source>
        <dbReference type="EMBL" id="GJT39635.1"/>
    </source>
</evidence>
<dbReference type="SUPFAM" id="SSF56672">
    <property type="entry name" value="DNA/RNA polymerases"/>
    <property type="match status" value="1"/>
</dbReference>
<keyword evidence="4" id="KW-1185">Reference proteome</keyword>
<comment type="caution">
    <text evidence="3">The sequence shown here is derived from an EMBL/GenBank/DDBJ whole genome shotgun (WGS) entry which is preliminary data.</text>
</comment>
<feature type="domain" description="Reverse transcriptase/retrotransposon-derived protein RNase H-like" evidence="1">
    <location>
        <begin position="124"/>
        <end position="197"/>
    </location>
</feature>
<keyword evidence="3" id="KW-0548">Nucleotidyltransferase</keyword>
<dbReference type="PANTHER" id="PTHR46148">
    <property type="entry name" value="CHROMO DOMAIN-CONTAINING PROTEIN"/>
    <property type="match status" value="1"/>
</dbReference>
<dbReference type="Pfam" id="PF08284">
    <property type="entry name" value="RVP_2"/>
    <property type="match status" value="1"/>
</dbReference>
<name>A0ABQ5DK89_9ASTR</name>
<dbReference type="PANTHER" id="PTHR46148:SF59">
    <property type="entry name" value="NUCLEOTIDYLTRANSFERASE, RIBONUCLEASE H"/>
    <property type="match status" value="1"/>
</dbReference>
<accession>A0ABQ5DK89</accession>
<keyword evidence="3" id="KW-0808">Transferase</keyword>
<dbReference type="Pfam" id="PF17919">
    <property type="entry name" value="RT_RNaseH_2"/>
    <property type="match status" value="1"/>
</dbReference>
<evidence type="ECO:0000259" key="2">
    <source>
        <dbReference type="Pfam" id="PF24626"/>
    </source>
</evidence>
<reference evidence="3" key="1">
    <citation type="journal article" date="2022" name="Int. J. Mol. Sci.">
        <title>Draft Genome of Tanacetum Coccineum: Genomic Comparison of Closely Related Tanacetum-Family Plants.</title>
        <authorList>
            <person name="Yamashiro T."/>
            <person name="Shiraishi A."/>
            <person name="Nakayama K."/>
            <person name="Satake H."/>
        </authorList>
    </citation>
    <scope>NUCLEOTIDE SEQUENCE</scope>
</reference>
<dbReference type="InterPro" id="IPR041577">
    <property type="entry name" value="RT_RNaseH_2"/>
</dbReference>
<dbReference type="InterPro" id="IPR043502">
    <property type="entry name" value="DNA/RNA_pol_sf"/>
</dbReference>
<dbReference type="EMBL" id="BQNB010015403">
    <property type="protein sequence ID" value="GJT39635.1"/>
    <property type="molecule type" value="Genomic_DNA"/>
</dbReference>
<dbReference type="InterPro" id="IPR056924">
    <property type="entry name" value="SH3_Tf2-1"/>
</dbReference>